<comment type="caution">
    <text evidence="2">The sequence shown here is derived from an EMBL/GenBank/DDBJ whole genome shotgun (WGS) entry which is preliminary data.</text>
</comment>
<proteinExistence type="predicted"/>
<keyword evidence="1" id="KW-0812">Transmembrane</keyword>
<reference evidence="3" key="1">
    <citation type="journal article" date="2019" name="Int. J. Syst. Evol. Microbiol.">
        <title>The Global Catalogue of Microorganisms (GCM) 10K type strain sequencing project: providing services to taxonomists for standard genome sequencing and annotation.</title>
        <authorList>
            <consortium name="The Broad Institute Genomics Platform"/>
            <consortium name="The Broad Institute Genome Sequencing Center for Infectious Disease"/>
            <person name="Wu L."/>
            <person name="Ma J."/>
        </authorList>
    </citation>
    <scope>NUCLEOTIDE SEQUENCE [LARGE SCALE GENOMIC DNA]</scope>
    <source>
        <strain evidence="3">CCUG 58728</strain>
    </source>
</reference>
<keyword evidence="1" id="KW-0472">Membrane</keyword>
<dbReference type="Proteomes" id="UP001595901">
    <property type="component" value="Unassembled WGS sequence"/>
</dbReference>
<dbReference type="EMBL" id="JBHSAC010000026">
    <property type="protein sequence ID" value="MFC3931768.1"/>
    <property type="molecule type" value="Genomic_DNA"/>
</dbReference>
<keyword evidence="3" id="KW-1185">Reference proteome</keyword>
<sequence>MVYFIGLLHGMLYLGMSYLLSLFIDKIFHYKNYFLFSGFLLLIFILGVHDKFHAMTTDNDNTAFYGYLLEISYWLGLILMALVYYVAWCLFFEERNLNIKKVNKIVAILLLVSLIIYLGLKLIPYFPFNPNFTVFICILSTILLGHQIVYNYYWIKTKKSSHFPV</sequence>
<gene>
    <name evidence="2" type="ORF">ACFOSE_03035</name>
</gene>
<name>A0ABV8CZP7_9STRE</name>
<feature type="transmembrane region" description="Helical" evidence="1">
    <location>
        <begin position="72"/>
        <end position="93"/>
    </location>
</feature>
<accession>A0ABV8CZP7</accession>
<feature type="transmembrane region" description="Helical" evidence="1">
    <location>
        <begin position="132"/>
        <end position="153"/>
    </location>
</feature>
<evidence type="ECO:0000256" key="1">
    <source>
        <dbReference type="SAM" id="Phobius"/>
    </source>
</evidence>
<feature type="transmembrane region" description="Helical" evidence="1">
    <location>
        <begin position="105"/>
        <end position="126"/>
    </location>
</feature>
<evidence type="ECO:0000313" key="2">
    <source>
        <dbReference type="EMBL" id="MFC3931768.1"/>
    </source>
</evidence>
<protein>
    <submittedName>
        <fullName evidence="2">Uncharacterized protein</fullName>
    </submittedName>
</protein>
<evidence type="ECO:0000313" key="3">
    <source>
        <dbReference type="Proteomes" id="UP001595901"/>
    </source>
</evidence>
<feature type="transmembrane region" description="Helical" evidence="1">
    <location>
        <begin position="33"/>
        <end position="52"/>
    </location>
</feature>
<feature type="transmembrane region" description="Helical" evidence="1">
    <location>
        <begin position="6"/>
        <end position="24"/>
    </location>
</feature>
<organism evidence="2 3">
    <name type="scientific">Streptococcus dentapri</name>
    <dbReference type="NCBI Taxonomy" id="573564"/>
    <lineage>
        <taxon>Bacteria</taxon>
        <taxon>Bacillati</taxon>
        <taxon>Bacillota</taxon>
        <taxon>Bacilli</taxon>
        <taxon>Lactobacillales</taxon>
        <taxon>Streptococcaceae</taxon>
        <taxon>Streptococcus</taxon>
    </lineage>
</organism>
<keyword evidence="1" id="KW-1133">Transmembrane helix</keyword>